<feature type="compositionally biased region" description="Polar residues" evidence="1">
    <location>
        <begin position="106"/>
        <end position="125"/>
    </location>
</feature>
<proteinExistence type="predicted"/>
<feature type="compositionally biased region" description="Low complexity" evidence="1">
    <location>
        <begin position="372"/>
        <end position="382"/>
    </location>
</feature>
<evidence type="ECO:0000313" key="2">
    <source>
        <dbReference type="EMBL" id="CAH0560411.1"/>
    </source>
</evidence>
<feature type="compositionally biased region" description="Acidic residues" evidence="1">
    <location>
        <begin position="409"/>
        <end position="425"/>
    </location>
</feature>
<organism evidence="2 3">
    <name type="scientific">Brassicogethes aeneus</name>
    <name type="common">Rape pollen beetle</name>
    <name type="synonym">Meligethes aeneus</name>
    <dbReference type="NCBI Taxonomy" id="1431903"/>
    <lineage>
        <taxon>Eukaryota</taxon>
        <taxon>Metazoa</taxon>
        <taxon>Ecdysozoa</taxon>
        <taxon>Arthropoda</taxon>
        <taxon>Hexapoda</taxon>
        <taxon>Insecta</taxon>
        <taxon>Pterygota</taxon>
        <taxon>Neoptera</taxon>
        <taxon>Endopterygota</taxon>
        <taxon>Coleoptera</taxon>
        <taxon>Polyphaga</taxon>
        <taxon>Cucujiformia</taxon>
        <taxon>Nitidulidae</taxon>
        <taxon>Meligethinae</taxon>
        <taxon>Brassicogethes</taxon>
    </lineage>
</organism>
<feature type="region of interest" description="Disordered" evidence="1">
    <location>
        <begin position="103"/>
        <end position="175"/>
    </location>
</feature>
<feature type="region of interest" description="Disordered" evidence="1">
    <location>
        <begin position="51"/>
        <end position="81"/>
    </location>
</feature>
<dbReference type="EMBL" id="OV121138">
    <property type="protein sequence ID" value="CAH0560411.1"/>
    <property type="molecule type" value="Genomic_DNA"/>
</dbReference>
<evidence type="ECO:0000313" key="3">
    <source>
        <dbReference type="Proteomes" id="UP001154078"/>
    </source>
</evidence>
<dbReference type="Proteomes" id="UP001154078">
    <property type="component" value="Chromosome 7"/>
</dbReference>
<accession>A0A9P0FMR3</accession>
<dbReference type="AlphaFoldDB" id="A0A9P0FMR3"/>
<feature type="region of interest" description="Disordered" evidence="1">
    <location>
        <begin position="365"/>
        <end position="430"/>
    </location>
</feature>
<keyword evidence="3" id="KW-1185">Reference proteome</keyword>
<feature type="compositionally biased region" description="Basic residues" evidence="1">
    <location>
        <begin position="63"/>
        <end position="77"/>
    </location>
</feature>
<evidence type="ECO:0000256" key="1">
    <source>
        <dbReference type="SAM" id="MobiDB-lite"/>
    </source>
</evidence>
<name>A0A9P0FMR3_BRAAE</name>
<gene>
    <name evidence="2" type="ORF">MELIAE_LOCUS10164</name>
</gene>
<sequence length="653" mass="73289">MQERARIRELNRLMALSRNTSKVKVLDVSMDPVVTSPVGVVPFLDKIGPIKPNDKPGPGATKKTVKTKTSGKARGRTTSKVDVDDFAKPELYERAVKLSLVRKTPRTSPNVKQPGSDTQSVNYNLISPREVSPRDKGAHTPSKTPTPPARTPTPSPRAPNSTQTLKQQPKFQNSENLLTGMNKTEEVKNTLKTDTLYNKNENNPTNQKINLISNVNLIPDWKSDYERTPTDNVEDMDAETSIYGNENDGNQTRHLDTPKQQIQPIYGKPNQVPPTSQDGTVLGHLKSPLQENITLYGNLQNLGNFQQDGNTATHFTPQFQPTAPPTMATYTTTVATVTFSQPTSTNSNLGLKSSTKSTPLLASQVNDDSKIPANNNPNNLPAESSKNQKIINNQKTGEVKNTQKTNTLETDEESISKDEEETEEDNQQKKKFKFTKTKNFIPIATIIKRKCKEPETKTSNKFDLLNKNIDEVIKDNNDPVEQAGPSKLPPKTSTTKTNHTQNNTENTNSTRTKVQNKNNKQPNKKDPPPIVLAGKTIFKHSEIVENLKKQQVSDFTIKHTKNNIILNIKSDREYDKYLHNLKENNVYFHTYTKEENKTHAFIMRGLDAEITLDDIKKALFTEHDIISLQTFTKSPHDNTFKITLVRKLSHLAK</sequence>
<feature type="region of interest" description="Disordered" evidence="1">
    <location>
        <begin position="474"/>
        <end position="530"/>
    </location>
</feature>
<dbReference type="OrthoDB" id="6781223at2759"/>
<feature type="compositionally biased region" description="Polar residues" evidence="1">
    <location>
        <begin position="384"/>
        <end position="408"/>
    </location>
</feature>
<protein>
    <submittedName>
        <fullName evidence="2">Uncharacterized protein</fullName>
    </submittedName>
</protein>
<feature type="compositionally biased region" description="Low complexity" evidence="1">
    <location>
        <begin position="485"/>
        <end position="521"/>
    </location>
</feature>
<feature type="compositionally biased region" description="Polar residues" evidence="1">
    <location>
        <begin position="160"/>
        <end position="175"/>
    </location>
</feature>
<feature type="compositionally biased region" description="Pro residues" evidence="1">
    <location>
        <begin position="144"/>
        <end position="157"/>
    </location>
</feature>
<reference evidence="2" key="1">
    <citation type="submission" date="2021-12" db="EMBL/GenBank/DDBJ databases">
        <authorList>
            <person name="King R."/>
        </authorList>
    </citation>
    <scope>NUCLEOTIDE SEQUENCE</scope>
</reference>